<reference evidence="2" key="1">
    <citation type="submission" date="2019-05" db="EMBL/GenBank/DDBJ databases">
        <title>Another draft genome of Portunus trituberculatus and its Hox gene families provides insights of decapod evolution.</title>
        <authorList>
            <person name="Jeong J.-H."/>
            <person name="Song I."/>
            <person name="Kim S."/>
            <person name="Choi T."/>
            <person name="Kim D."/>
            <person name="Ryu S."/>
            <person name="Kim W."/>
        </authorList>
    </citation>
    <scope>NUCLEOTIDE SEQUENCE [LARGE SCALE GENOMIC DNA]</scope>
    <source>
        <tissue evidence="2">Muscle</tissue>
    </source>
</reference>
<evidence type="ECO:0000313" key="2">
    <source>
        <dbReference type="EMBL" id="MPC37748.1"/>
    </source>
</evidence>
<proteinExistence type="predicted"/>
<comment type="caution">
    <text evidence="2">The sequence shown here is derived from an EMBL/GenBank/DDBJ whole genome shotgun (WGS) entry which is preliminary data.</text>
</comment>
<accession>A0A5B7EXK6</accession>
<feature type="region of interest" description="Disordered" evidence="1">
    <location>
        <begin position="23"/>
        <end position="69"/>
    </location>
</feature>
<gene>
    <name evidence="2" type="ORF">E2C01_031238</name>
</gene>
<protein>
    <submittedName>
        <fullName evidence="2">Uncharacterized protein</fullName>
    </submittedName>
</protein>
<evidence type="ECO:0000256" key="1">
    <source>
        <dbReference type="SAM" id="MobiDB-lite"/>
    </source>
</evidence>
<evidence type="ECO:0000313" key="3">
    <source>
        <dbReference type="Proteomes" id="UP000324222"/>
    </source>
</evidence>
<dbReference type="EMBL" id="VSRR010003872">
    <property type="protein sequence ID" value="MPC37748.1"/>
    <property type="molecule type" value="Genomic_DNA"/>
</dbReference>
<organism evidence="2 3">
    <name type="scientific">Portunus trituberculatus</name>
    <name type="common">Swimming crab</name>
    <name type="synonym">Neptunus trituberculatus</name>
    <dbReference type="NCBI Taxonomy" id="210409"/>
    <lineage>
        <taxon>Eukaryota</taxon>
        <taxon>Metazoa</taxon>
        <taxon>Ecdysozoa</taxon>
        <taxon>Arthropoda</taxon>
        <taxon>Crustacea</taxon>
        <taxon>Multicrustacea</taxon>
        <taxon>Malacostraca</taxon>
        <taxon>Eumalacostraca</taxon>
        <taxon>Eucarida</taxon>
        <taxon>Decapoda</taxon>
        <taxon>Pleocyemata</taxon>
        <taxon>Brachyura</taxon>
        <taxon>Eubrachyura</taxon>
        <taxon>Portunoidea</taxon>
        <taxon>Portunidae</taxon>
        <taxon>Portuninae</taxon>
        <taxon>Portunus</taxon>
    </lineage>
</organism>
<keyword evidence="3" id="KW-1185">Reference proteome</keyword>
<dbReference type="AlphaFoldDB" id="A0A5B7EXK6"/>
<name>A0A5B7EXK6_PORTR</name>
<sequence length="69" mass="7254">MHSTSSSTPPLSSPALHHSLYTSNTLTCPAPSTPPPPYTFSTLTAPPPPPHTINTLSRPVLSSHAPHPH</sequence>
<dbReference type="Proteomes" id="UP000324222">
    <property type="component" value="Unassembled WGS sequence"/>
</dbReference>